<dbReference type="CDD" id="cd05401">
    <property type="entry name" value="NT_GlnE_GlnD_like"/>
    <property type="match status" value="1"/>
</dbReference>
<dbReference type="PANTHER" id="PTHR47320">
    <property type="entry name" value="BIFUNCTIONAL URIDYLYLTRANSFERASE/URIDYLYL-REMOVING ENZYME"/>
    <property type="match status" value="1"/>
</dbReference>
<comment type="function">
    <text evidence="8">Modifies, by uridylylation and deuridylylation, the PII regulatory proteins (GlnB and homologs), in response to the nitrogen status of the cell that GlnD senses through the glutamine level. Under low glutamine levels, catalyzes the conversion of the PII proteins and UTP to PII-UMP and PPi, while under higher glutamine levels, GlnD hydrolyzes PII-UMP to PII and UMP (deuridylylation). Thus, controls uridylylation state and activity of the PII proteins, and plays an important role in the regulation of nitrogen metabolism.</text>
</comment>
<name>A0A853I7W6_9GAMM</name>
<dbReference type="InterPro" id="IPR002912">
    <property type="entry name" value="ACT_dom"/>
</dbReference>
<dbReference type="CDD" id="cd04899">
    <property type="entry name" value="ACT_ACR-UUR-like_2"/>
    <property type="match status" value="1"/>
</dbReference>
<dbReference type="PANTHER" id="PTHR47320:SF1">
    <property type="entry name" value="BIFUNCTIONAL URIDYLYLTRANSFERASE_URIDYLYL-REMOVING ENZYME"/>
    <property type="match status" value="1"/>
</dbReference>
<comment type="catalytic activity">
    <reaction evidence="7">
        <text>guanosine 3',5'-bis(diphosphate) + H2O = GDP + diphosphate + H(+)</text>
        <dbReference type="Rhea" id="RHEA:14253"/>
        <dbReference type="ChEBI" id="CHEBI:15377"/>
        <dbReference type="ChEBI" id="CHEBI:15378"/>
        <dbReference type="ChEBI" id="CHEBI:33019"/>
        <dbReference type="ChEBI" id="CHEBI:58189"/>
        <dbReference type="ChEBI" id="CHEBI:77828"/>
        <dbReference type="EC" id="3.1.7.2"/>
    </reaction>
</comment>
<evidence type="ECO:0000259" key="9">
    <source>
        <dbReference type="PROSITE" id="PS51671"/>
    </source>
</evidence>
<dbReference type="InterPro" id="IPR010043">
    <property type="entry name" value="UTase/UR"/>
</dbReference>
<comment type="caution">
    <text evidence="8">Lacks conserved residue(s) required for the propagation of feature annotation.</text>
</comment>
<comment type="caution">
    <text evidence="11">The sequence shown here is derived from an EMBL/GenBank/DDBJ whole genome shotgun (WGS) entry which is preliminary data.</text>
</comment>
<evidence type="ECO:0000259" key="10">
    <source>
        <dbReference type="PROSITE" id="PS51831"/>
    </source>
</evidence>
<dbReference type="SUPFAM" id="SSF81593">
    <property type="entry name" value="Nucleotidyltransferase substrate binding subunit/domain"/>
    <property type="match status" value="1"/>
</dbReference>
<evidence type="ECO:0000313" key="12">
    <source>
        <dbReference type="Proteomes" id="UP000569732"/>
    </source>
</evidence>
<evidence type="ECO:0000256" key="5">
    <source>
        <dbReference type="ARBA" id="ARBA00022842"/>
    </source>
</evidence>
<reference evidence="11 12" key="1">
    <citation type="submission" date="2020-07" db="EMBL/GenBank/DDBJ databases">
        <title>Endozoicomonas sp. nov., isolated from sediment.</title>
        <authorList>
            <person name="Gu T."/>
        </authorList>
    </citation>
    <scope>NUCLEOTIDE SEQUENCE [LARGE SCALE GENOMIC DNA]</scope>
    <source>
        <strain evidence="11 12">SM1973</strain>
    </source>
</reference>
<gene>
    <name evidence="8" type="primary">glnD</name>
    <name evidence="11" type="ORF">H0A36_04785</name>
</gene>
<keyword evidence="4 8" id="KW-0378">Hydrolase</keyword>
<feature type="domain" description="ACT" evidence="9">
    <location>
        <begin position="821"/>
        <end position="900"/>
    </location>
</feature>
<comment type="activity regulation">
    <text evidence="8">Uridylyltransferase (UTase) activity is inhibited by glutamine, while glutamine activates uridylyl-removing (UR) activity.</text>
</comment>
<dbReference type="CDD" id="cd04900">
    <property type="entry name" value="ACT_UUR-like_1"/>
    <property type="match status" value="1"/>
</dbReference>
<dbReference type="FunFam" id="1.10.3090.10:FF:000005">
    <property type="entry name" value="Bifunctional uridylyltransferase/uridylyl-removing enzyme"/>
    <property type="match status" value="1"/>
</dbReference>
<dbReference type="SUPFAM" id="SSF55021">
    <property type="entry name" value="ACT-like"/>
    <property type="match status" value="2"/>
</dbReference>
<accession>A0A853I7W6</accession>
<dbReference type="Proteomes" id="UP000569732">
    <property type="component" value="Unassembled WGS sequence"/>
</dbReference>
<sequence length="910" mass="104385">MKLDQSTLDYCQQLFDKGQFRAELTLSNSPIPAYKKCLIQAQSKLDEDFANGVTVETLVHARAWLVDQVLSLAWEHWIGSDCEDIALVAVGGYGRGELHPHSDIDLLILLAHDSFAPYQQGIEAFITLLWDIRLAVGHSVRSITECCEQAAIDITIMTNLLESRTLCGPSQLVLQLLDNIQAKQYWPSKKFLQAKYEEQRQRHKKFNETEYLLEPNLKSSPGGLRDIHMISWVSRHHFDIKNLAQLVDQGLLTDSEYRILRSGRQYLWKIRYGLHLLAKRDENRLVFDYQKQLAQQFGYQDTHSSLAVEQFMQQYFRTVMALGELNDLLLQHFDDLILSADKPTSITRLNERFQINNNYIEVVSPRVFKATPSALLEVFVLMTQHPEILGVKASTIRLIREHRYLIDESFRSTPHNTALFIELMKAPYGLTVNLRRMMRYGILGRYLPAFGKITGQMQHDLFHIYTVDAHTLLLIKFLRSFHYQESKARFPVATQIIKTLAKPELLYIAGLFHDIAKGRGGDHSELGAVEAEEFCKLHQLSEADAALVVWLVKFHLLMSSTAQRQDLSDPEVINRFAQQVSNASRLDYLYALTVADINATNPSLWNSWRASLLRQLYSATKQAFTRGLENPFGKHEQIQSTQQQAAALLIDNDVKPEVIEKLWHDLGDDYFLRHTAEEISWHCQGIINHKQRKPLILIKETTEQQTEATTQIFIYTKDREGLFAVITAGLDKLNLNVQDARIITSKTGYSLDTFIVLEQNGNPIGHKPYRIKQIKQHLVKALIRHNKNPELINRRTSRQLKHFAYPAEVVISNNSKNHRTIIEITTPDRPGLIALIGKLFVDLKLVIHNAKIATLGERVEDVFLITDLQGNPIKDEETCLQIQQTLCQHLDNRSQQDSIGKNQKRSLTIQ</sequence>
<dbReference type="InterPro" id="IPR013546">
    <property type="entry name" value="PII_UdlTrfase/GS_AdlTrfase"/>
</dbReference>
<dbReference type="Pfam" id="PF08335">
    <property type="entry name" value="GlnD_UR_UTase"/>
    <property type="match status" value="1"/>
</dbReference>
<dbReference type="SUPFAM" id="SSF81301">
    <property type="entry name" value="Nucleotidyltransferase"/>
    <property type="match status" value="1"/>
</dbReference>
<comment type="cofactor">
    <cofactor evidence="8">
        <name>Mg(2+)</name>
        <dbReference type="ChEBI" id="CHEBI:18420"/>
    </cofactor>
</comment>
<comment type="similarity">
    <text evidence="8">Belongs to the GlnD family.</text>
</comment>
<evidence type="ECO:0000256" key="6">
    <source>
        <dbReference type="ARBA" id="ARBA00023268"/>
    </source>
</evidence>
<dbReference type="GO" id="GO:0008893">
    <property type="term" value="F:guanosine-3',5'-bis(diphosphate) 3'-diphosphatase activity"/>
    <property type="evidence" value="ECO:0007669"/>
    <property type="project" value="UniProtKB-EC"/>
</dbReference>
<dbReference type="InterPro" id="IPR003607">
    <property type="entry name" value="HD/PDEase_dom"/>
</dbReference>
<protein>
    <recommendedName>
        <fullName evidence="8">Bifunctional uridylyltransferase/uridylyl-removing enzyme</fullName>
        <shortName evidence="8">UTase/UR</shortName>
    </recommendedName>
    <alternativeName>
        <fullName evidence="8">Bifunctional [protein-PII] modification enzyme</fullName>
    </alternativeName>
    <alternativeName>
        <fullName evidence="8">Bifunctional nitrogen sensor protein</fullName>
    </alternativeName>
    <domain>
        <recommendedName>
            <fullName evidence="8">[Protein-PII] uridylyltransferase</fullName>
            <shortName evidence="8">PII uridylyltransferase</shortName>
            <shortName evidence="8">UTase</shortName>
            <ecNumber evidence="8">2.7.7.59</ecNumber>
        </recommendedName>
    </domain>
    <domain>
        <recommendedName>
            <fullName evidence="8">[Protein-PII]-UMP uridylyl-removing enzyme</fullName>
            <shortName evidence="8">UR</shortName>
            <ecNumber evidence="8">3.1.4.-</ecNumber>
        </recommendedName>
    </domain>
</protein>
<dbReference type="PIRSF" id="PIRSF006288">
    <property type="entry name" value="PII_uridyltransf"/>
    <property type="match status" value="1"/>
</dbReference>
<keyword evidence="6 8" id="KW-0511">Multifunctional enzyme</keyword>
<dbReference type="CDD" id="cd00077">
    <property type="entry name" value="HDc"/>
    <property type="match status" value="1"/>
</dbReference>
<evidence type="ECO:0000256" key="3">
    <source>
        <dbReference type="ARBA" id="ARBA00022737"/>
    </source>
</evidence>
<dbReference type="NCBIfam" id="TIGR01693">
    <property type="entry name" value="UTase_glnD"/>
    <property type="match status" value="1"/>
</dbReference>
<evidence type="ECO:0000256" key="8">
    <source>
        <dbReference type="HAMAP-Rule" id="MF_00277"/>
    </source>
</evidence>
<evidence type="ECO:0000256" key="4">
    <source>
        <dbReference type="ARBA" id="ARBA00022801"/>
    </source>
</evidence>
<keyword evidence="12" id="KW-1185">Reference proteome</keyword>
<dbReference type="Gene3D" id="1.10.3210.10">
    <property type="entry name" value="Hypothetical protein af1432"/>
    <property type="match status" value="1"/>
</dbReference>
<comment type="domain">
    <text evidence="8">Has four distinct domains: an N-terminal nucleotidyltransferase (NT) domain responsible for UTase activity, a central HD domain that encodes UR activity, and two C-terminal ACT domains that seem to have a role in glutamine sensing.</text>
</comment>
<dbReference type="PROSITE" id="PS51831">
    <property type="entry name" value="HD"/>
    <property type="match status" value="1"/>
</dbReference>
<dbReference type="InterPro" id="IPR002934">
    <property type="entry name" value="Polymerase_NTP_transf_dom"/>
</dbReference>
<dbReference type="EMBL" id="JACCKB010000004">
    <property type="protein sequence ID" value="NYZ65315.1"/>
    <property type="molecule type" value="Genomic_DNA"/>
</dbReference>
<organism evidence="11 12">
    <name type="scientific">Spartinivicinus marinus</name>
    <dbReference type="NCBI Taxonomy" id="2994442"/>
    <lineage>
        <taxon>Bacteria</taxon>
        <taxon>Pseudomonadati</taxon>
        <taxon>Pseudomonadota</taxon>
        <taxon>Gammaproteobacteria</taxon>
        <taxon>Oceanospirillales</taxon>
        <taxon>Zooshikellaceae</taxon>
        <taxon>Spartinivicinus</taxon>
    </lineage>
</organism>
<evidence type="ECO:0000256" key="2">
    <source>
        <dbReference type="ARBA" id="ARBA00022695"/>
    </source>
</evidence>
<dbReference type="EC" id="3.1.4.-" evidence="8"/>
<dbReference type="PROSITE" id="PS51671">
    <property type="entry name" value="ACT"/>
    <property type="match status" value="2"/>
</dbReference>
<dbReference type="EC" id="2.7.7.59" evidence="8"/>
<dbReference type="SUPFAM" id="SSF109604">
    <property type="entry name" value="HD-domain/PDEase-like"/>
    <property type="match status" value="1"/>
</dbReference>
<keyword evidence="3" id="KW-0677">Repeat</keyword>
<dbReference type="RefSeq" id="WP_180567346.1">
    <property type="nucleotide sequence ID" value="NZ_JACCKB010000004.1"/>
</dbReference>
<feature type="region of interest" description="Uridylyltransferase" evidence="8">
    <location>
        <begin position="1"/>
        <end position="348"/>
    </location>
</feature>
<evidence type="ECO:0000256" key="1">
    <source>
        <dbReference type="ARBA" id="ARBA00022679"/>
    </source>
</evidence>
<feature type="domain" description="ACT" evidence="9">
    <location>
        <begin position="711"/>
        <end position="794"/>
    </location>
</feature>
<dbReference type="Pfam" id="PF01966">
    <property type="entry name" value="HD"/>
    <property type="match status" value="1"/>
</dbReference>
<dbReference type="NCBIfam" id="NF001366">
    <property type="entry name" value="PRK00275.1"/>
    <property type="match status" value="1"/>
</dbReference>
<dbReference type="Pfam" id="PF01909">
    <property type="entry name" value="NTP_transf_2"/>
    <property type="match status" value="1"/>
</dbReference>
<dbReference type="GO" id="GO:0008081">
    <property type="term" value="F:phosphoric diester hydrolase activity"/>
    <property type="evidence" value="ECO:0007669"/>
    <property type="project" value="UniProtKB-UniRule"/>
</dbReference>
<dbReference type="GO" id="GO:0006808">
    <property type="term" value="P:regulation of nitrogen utilization"/>
    <property type="evidence" value="ECO:0007669"/>
    <property type="project" value="UniProtKB-UniRule"/>
</dbReference>
<keyword evidence="1 8" id="KW-0808">Transferase</keyword>
<dbReference type="HAMAP" id="MF_00277">
    <property type="entry name" value="PII_uridylyl_transf"/>
    <property type="match status" value="1"/>
</dbReference>
<feature type="domain" description="HD" evidence="10">
    <location>
        <begin position="467"/>
        <end position="589"/>
    </location>
</feature>
<dbReference type="InterPro" id="IPR006674">
    <property type="entry name" value="HD_domain"/>
</dbReference>
<proteinExistence type="inferred from homology"/>
<dbReference type="InterPro" id="IPR045865">
    <property type="entry name" value="ACT-like_dom_sf"/>
</dbReference>
<dbReference type="GO" id="GO:0008773">
    <property type="term" value="F:[protein-PII] uridylyltransferase activity"/>
    <property type="evidence" value="ECO:0007669"/>
    <property type="project" value="UniProtKB-UniRule"/>
</dbReference>
<keyword evidence="5 8" id="KW-0460">Magnesium</keyword>
<evidence type="ECO:0000256" key="7">
    <source>
        <dbReference type="ARBA" id="ARBA00047968"/>
    </source>
</evidence>
<comment type="catalytic activity">
    <reaction evidence="8">
        <text>[protein-PII]-L-tyrosine + UTP = [protein-PII]-uridylyl-L-tyrosine + diphosphate</text>
        <dbReference type="Rhea" id="RHEA:13673"/>
        <dbReference type="Rhea" id="RHEA-COMP:12147"/>
        <dbReference type="Rhea" id="RHEA-COMP:12148"/>
        <dbReference type="ChEBI" id="CHEBI:33019"/>
        <dbReference type="ChEBI" id="CHEBI:46398"/>
        <dbReference type="ChEBI" id="CHEBI:46858"/>
        <dbReference type="ChEBI" id="CHEBI:90602"/>
        <dbReference type="EC" id="2.7.7.59"/>
    </reaction>
</comment>
<dbReference type="InterPro" id="IPR043519">
    <property type="entry name" value="NT_sf"/>
</dbReference>
<evidence type="ECO:0000313" key="11">
    <source>
        <dbReference type="EMBL" id="NYZ65315.1"/>
    </source>
</evidence>
<dbReference type="AlphaFoldDB" id="A0A853I7W6"/>
<dbReference type="SMART" id="SM00471">
    <property type="entry name" value="HDc"/>
    <property type="match status" value="1"/>
</dbReference>
<comment type="catalytic activity">
    <reaction evidence="8">
        <text>[protein-PII]-uridylyl-L-tyrosine + H2O = [protein-PII]-L-tyrosine + UMP + H(+)</text>
        <dbReference type="Rhea" id="RHEA:48600"/>
        <dbReference type="Rhea" id="RHEA-COMP:12147"/>
        <dbReference type="Rhea" id="RHEA-COMP:12148"/>
        <dbReference type="ChEBI" id="CHEBI:15377"/>
        <dbReference type="ChEBI" id="CHEBI:15378"/>
        <dbReference type="ChEBI" id="CHEBI:46858"/>
        <dbReference type="ChEBI" id="CHEBI:57865"/>
        <dbReference type="ChEBI" id="CHEBI:90602"/>
    </reaction>
</comment>
<keyword evidence="2 8" id="KW-0548">Nucleotidyltransferase</keyword>